<reference evidence="2 3" key="1">
    <citation type="submission" date="2024-01" db="EMBL/GenBank/DDBJ databases">
        <authorList>
            <person name="Allen C."/>
            <person name="Tagirdzhanova G."/>
        </authorList>
    </citation>
    <scope>NUCLEOTIDE SEQUENCE [LARGE SCALE GENOMIC DNA]</scope>
    <source>
        <strain evidence="2 3">CBS 573.63</strain>
    </source>
</reference>
<evidence type="ECO:0000313" key="3">
    <source>
        <dbReference type="Proteomes" id="UP001642501"/>
    </source>
</evidence>
<evidence type="ECO:0000313" key="2">
    <source>
        <dbReference type="EMBL" id="CAK7267932.1"/>
    </source>
</evidence>
<protein>
    <submittedName>
        <fullName evidence="2">Uncharacterized protein</fullName>
    </submittedName>
</protein>
<comment type="caution">
    <text evidence="2">The sequence shown here is derived from an EMBL/GenBank/DDBJ whole genome shotgun (WGS) entry which is preliminary data.</text>
</comment>
<name>A0ABP0DLN8_9PEZI</name>
<dbReference type="Proteomes" id="UP001642501">
    <property type="component" value="Unassembled WGS sequence"/>
</dbReference>
<evidence type="ECO:0000256" key="1">
    <source>
        <dbReference type="SAM" id="MobiDB-lite"/>
    </source>
</evidence>
<dbReference type="EMBL" id="CAWUOM010000040">
    <property type="protein sequence ID" value="CAK7267932.1"/>
    <property type="molecule type" value="Genomic_DNA"/>
</dbReference>
<feature type="region of interest" description="Disordered" evidence="1">
    <location>
        <begin position="1"/>
        <end position="30"/>
    </location>
</feature>
<sequence length="226" mass="24890">MSSDRVTRSQAASGNPADAPSVADDTANLNSKDVLIRTLTRLFDDKFAAMKAELKSEWKSGLDDMKTEFRGRLDSLESRSRGPSLPVTQSSPFPRADALEKDEVPAVLAPKPSTFEPEATEAIFNLPELPTAIAEATETTPSLPMSTRTATVQFNHPPALQLSATIASTITLPDLSLRLFLSFSFFSKRAYAYLFSCKHQLQFRDLLSQQQMCCPKQKAWITSAID</sequence>
<feature type="compositionally biased region" description="Polar residues" evidence="1">
    <location>
        <begin position="1"/>
        <end position="13"/>
    </location>
</feature>
<feature type="region of interest" description="Disordered" evidence="1">
    <location>
        <begin position="74"/>
        <end position="93"/>
    </location>
</feature>
<gene>
    <name evidence="2" type="ORF">SEPCBS57363_002843</name>
</gene>
<accession>A0ABP0DLN8</accession>
<proteinExistence type="predicted"/>
<keyword evidence="3" id="KW-1185">Reference proteome</keyword>
<organism evidence="2 3">
    <name type="scientific">Sporothrix epigloea</name>
    <dbReference type="NCBI Taxonomy" id="1892477"/>
    <lineage>
        <taxon>Eukaryota</taxon>
        <taxon>Fungi</taxon>
        <taxon>Dikarya</taxon>
        <taxon>Ascomycota</taxon>
        <taxon>Pezizomycotina</taxon>
        <taxon>Sordariomycetes</taxon>
        <taxon>Sordariomycetidae</taxon>
        <taxon>Ophiostomatales</taxon>
        <taxon>Ophiostomataceae</taxon>
        <taxon>Sporothrix</taxon>
    </lineage>
</organism>